<evidence type="ECO:0000313" key="2">
    <source>
        <dbReference type="Proteomes" id="UP000699975"/>
    </source>
</evidence>
<reference evidence="1 2" key="1">
    <citation type="submission" date="2021-04" db="EMBL/GenBank/DDBJ databases">
        <authorList>
            <person name="Pira H."/>
            <person name="Risdian C."/>
            <person name="Wink J."/>
        </authorList>
    </citation>
    <scope>NUCLEOTIDE SEQUENCE [LARGE SCALE GENOMIC DNA]</scope>
    <source>
        <strain evidence="1 2">WH131</strain>
    </source>
</reference>
<gene>
    <name evidence="1" type="ORF">KCG45_03055</name>
</gene>
<keyword evidence="2" id="KW-1185">Reference proteome</keyword>
<organism evidence="1 2">
    <name type="scientific">Erythrobacter ani</name>
    <dbReference type="NCBI Taxonomy" id="2827235"/>
    <lineage>
        <taxon>Bacteria</taxon>
        <taxon>Pseudomonadati</taxon>
        <taxon>Pseudomonadota</taxon>
        <taxon>Alphaproteobacteria</taxon>
        <taxon>Sphingomonadales</taxon>
        <taxon>Erythrobacteraceae</taxon>
        <taxon>Erythrobacter/Porphyrobacter group</taxon>
        <taxon>Erythrobacter</taxon>
    </lineage>
</organism>
<dbReference type="EMBL" id="JAGSPB010000001">
    <property type="protein sequence ID" value="MBV7265144.1"/>
    <property type="molecule type" value="Genomic_DNA"/>
</dbReference>
<name>A0ABS6SJE5_9SPHN</name>
<proteinExistence type="predicted"/>
<sequence>MSWNLNKREQEALLAAAGSERYEYFVKKTCDGEKLFSLWGNGWVLATDAVGHQLVPVWPHSAFAEKCAVEAWDCCTAQEISISDWLHSWTPELVVKGRGVAVFPKTGDVGVSVDPQRLAEDLRAELAKY</sequence>
<accession>A0ABS6SJE5</accession>
<dbReference type="RefSeq" id="WP_218315640.1">
    <property type="nucleotide sequence ID" value="NZ_JAGSPB010000001.1"/>
</dbReference>
<dbReference type="Pfam" id="PF11042">
    <property type="entry name" value="DUF2750"/>
    <property type="match status" value="1"/>
</dbReference>
<protein>
    <submittedName>
        <fullName evidence="1">DUF2750 domain-containing protein</fullName>
    </submittedName>
</protein>
<dbReference type="InterPro" id="IPR021284">
    <property type="entry name" value="DUF2750"/>
</dbReference>
<dbReference type="Proteomes" id="UP000699975">
    <property type="component" value="Unassembled WGS sequence"/>
</dbReference>
<evidence type="ECO:0000313" key="1">
    <source>
        <dbReference type="EMBL" id="MBV7265144.1"/>
    </source>
</evidence>
<comment type="caution">
    <text evidence="1">The sequence shown here is derived from an EMBL/GenBank/DDBJ whole genome shotgun (WGS) entry which is preliminary data.</text>
</comment>